<protein>
    <submittedName>
        <fullName evidence="3">VWFA domain-containing protein</fullName>
    </submittedName>
</protein>
<dbReference type="AlphaFoldDB" id="A0A0N4XID9"/>
<accession>A0A0N4XID9</accession>
<name>A0A0N4XID9_NIPBR</name>
<dbReference type="Proteomes" id="UP000271162">
    <property type="component" value="Unassembled WGS sequence"/>
</dbReference>
<dbReference type="WBParaSite" id="NBR_0000229101-mRNA-1">
    <property type="protein sequence ID" value="NBR_0000229101-mRNA-1"/>
    <property type="gene ID" value="NBR_0000229101"/>
</dbReference>
<reference evidence="1 2" key="2">
    <citation type="submission" date="2018-11" db="EMBL/GenBank/DDBJ databases">
        <authorList>
            <consortium name="Pathogen Informatics"/>
        </authorList>
    </citation>
    <scope>NUCLEOTIDE SEQUENCE [LARGE SCALE GENOMIC DNA]</scope>
</reference>
<evidence type="ECO:0000313" key="2">
    <source>
        <dbReference type="Proteomes" id="UP000271162"/>
    </source>
</evidence>
<reference evidence="3" key="1">
    <citation type="submission" date="2017-02" db="UniProtKB">
        <authorList>
            <consortium name="WormBaseParasite"/>
        </authorList>
    </citation>
    <scope>IDENTIFICATION</scope>
</reference>
<evidence type="ECO:0000313" key="1">
    <source>
        <dbReference type="EMBL" id="VDL65881.1"/>
    </source>
</evidence>
<sequence>MPYSTQGGTNIFQTPLKSCSRYVQPQRVSSWETKEVEAMILDEFIAMKTGECSVVGWQGVSSATFSASVSVIPVAANELIDPAIWLFVLSFLGTRVWQGLSKYIIIGTLNFALIDASEAERLGYTAESQFNTILAPYADSVCVPGPTKIMFVVIDGSSRSIADTVIVRPAGNSVTPPVRKAGVQTKARKIHTNLLTALTGASWEKWPDPSTLVDPN</sequence>
<keyword evidence="2" id="KW-1185">Reference proteome</keyword>
<gene>
    <name evidence="1" type="ORF">NBR_LOCUS2292</name>
</gene>
<dbReference type="EMBL" id="UYSL01002493">
    <property type="protein sequence ID" value="VDL65881.1"/>
    <property type="molecule type" value="Genomic_DNA"/>
</dbReference>
<proteinExistence type="predicted"/>
<evidence type="ECO:0000313" key="3">
    <source>
        <dbReference type="WBParaSite" id="NBR_0000229101-mRNA-1"/>
    </source>
</evidence>
<organism evidence="3">
    <name type="scientific">Nippostrongylus brasiliensis</name>
    <name type="common">Rat hookworm</name>
    <dbReference type="NCBI Taxonomy" id="27835"/>
    <lineage>
        <taxon>Eukaryota</taxon>
        <taxon>Metazoa</taxon>
        <taxon>Ecdysozoa</taxon>
        <taxon>Nematoda</taxon>
        <taxon>Chromadorea</taxon>
        <taxon>Rhabditida</taxon>
        <taxon>Rhabditina</taxon>
        <taxon>Rhabditomorpha</taxon>
        <taxon>Strongyloidea</taxon>
        <taxon>Heligmosomidae</taxon>
        <taxon>Nippostrongylus</taxon>
    </lineage>
</organism>